<evidence type="ECO:0000313" key="4">
    <source>
        <dbReference type="Proteomes" id="UP000195442"/>
    </source>
</evidence>
<evidence type="ECO:0000256" key="1">
    <source>
        <dbReference type="SAM" id="SignalP"/>
    </source>
</evidence>
<protein>
    <recommendedName>
        <fullName evidence="2">Alginate export domain-containing protein</fullName>
    </recommendedName>
</protein>
<dbReference type="InterPro" id="IPR025388">
    <property type="entry name" value="Alginate_export_dom"/>
</dbReference>
<accession>A0A1R4H8N8</accession>
<feature type="domain" description="Alginate export" evidence="2">
    <location>
        <begin position="109"/>
        <end position="170"/>
    </location>
</feature>
<dbReference type="Pfam" id="PF13372">
    <property type="entry name" value="Alginate_exp"/>
    <property type="match status" value="1"/>
</dbReference>
<proteinExistence type="predicted"/>
<evidence type="ECO:0000259" key="2">
    <source>
        <dbReference type="Pfam" id="PF13372"/>
    </source>
</evidence>
<feature type="signal peptide" evidence="1">
    <location>
        <begin position="1"/>
        <end position="21"/>
    </location>
</feature>
<reference evidence="4" key="1">
    <citation type="submission" date="2017-02" db="EMBL/GenBank/DDBJ databases">
        <authorList>
            <person name="Daims H."/>
        </authorList>
    </citation>
    <scope>NUCLEOTIDE SEQUENCE [LARGE SCALE GENOMIC DNA]</scope>
</reference>
<evidence type="ECO:0000313" key="3">
    <source>
        <dbReference type="EMBL" id="SJM92230.1"/>
    </source>
</evidence>
<gene>
    <name evidence="3" type="ORF">CRENPOLYSF2_2590002</name>
</gene>
<dbReference type="OrthoDB" id="9767539at2"/>
<dbReference type="EMBL" id="FUKJ01000178">
    <property type="protein sequence ID" value="SJM92230.1"/>
    <property type="molecule type" value="Genomic_DNA"/>
</dbReference>
<organism evidence="3 4">
    <name type="scientific">Crenothrix polyspora</name>
    <dbReference type="NCBI Taxonomy" id="360316"/>
    <lineage>
        <taxon>Bacteria</taxon>
        <taxon>Pseudomonadati</taxon>
        <taxon>Pseudomonadota</taxon>
        <taxon>Gammaproteobacteria</taxon>
        <taxon>Methylococcales</taxon>
        <taxon>Crenotrichaceae</taxon>
        <taxon>Crenothrix</taxon>
    </lineage>
</organism>
<keyword evidence="1" id="KW-0732">Signal</keyword>
<sequence>MKKLRLTLLLSLSVTNGVPYAEGLTQHIEDTLNFYQDGKNGAIKFELNTRYENVNQESAPVNTANGFTSRLRAGLLSPVFHGFQGYAEYEGNLAMLEDFNSQRNGNLGYSTIADPEKSELNQLWISYNGIPDTVIKGGRQRIKLDDDRFIGNVGWRQMETTYDAVLLTHSNQQLPGLVVNAGYIGNIQTFTATTENIEAPFLNVNYKIGDYGNIVGYGYWLDYTETENYEKSSQSYGLRATCCAKPLESVKISDNYGLIYTTEWSYQSNYGHGQTPYEANRFNIMGGLSAYNVVFRGAMEQLNGSGINKHFDTPIGTNHQFQGWADLFLVTPNNGIRDVFGSIMIPFQKGDLVLTGVYHSYFDDTGQLDFGDEWDFQLVQKFGKHYSLMAKYALYNAGKDPAYNNTLSSDTQKIWLQADISF</sequence>
<name>A0A1R4H8N8_9GAMM</name>
<dbReference type="AlphaFoldDB" id="A0A1R4H8N8"/>
<dbReference type="Proteomes" id="UP000195442">
    <property type="component" value="Unassembled WGS sequence"/>
</dbReference>
<feature type="chain" id="PRO_5010330837" description="Alginate export domain-containing protein" evidence="1">
    <location>
        <begin position="22"/>
        <end position="422"/>
    </location>
</feature>
<dbReference type="RefSeq" id="WP_087146879.1">
    <property type="nucleotide sequence ID" value="NZ_FUKJ01000178.1"/>
</dbReference>
<keyword evidence="4" id="KW-1185">Reference proteome</keyword>